<gene>
    <name evidence="5" type="ORF">FK268_10200</name>
</gene>
<comment type="caution">
    <text evidence="5">The sequence shown here is derived from an EMBL/GenBank/DDBJ whole genome shotgun (WGS) entry which is preliminary data.</text>
</comment>
<dbReference type="Gene3D" id="1.10.10.60">
    <property type="entry name" value="Homeodomain-like"/>
    <property type="match status" value="1"/>
</dbReference>
<dbReference type="EMBL" id="VIGV01000003">
    <property type="protein sequence ID" value="TWS24461.1"/>
    <property type="molecule type" value="Genomic_DNA"/>
</dbReference>
<dbReference type="PANTHER" id="PTHR46796">
    <property type="entry name" value="HTH-TYPE TRANSCRIPTIONAL ACTIVATOR RHAS-RELATED"/>
    <property type="match status" value="1"/>
</dbReference>
<keyword evidence="2" id="KW-0238">DNA-binding</keyword>
<keyword evidence="3" id="KW-0804">Transcription</keyword>
<dbReference type="InterPro" id="IPR018060">
    <property type="entry name" value="HTH_AraC"/>
</dbReference>
<dbReference type="GO" id="GO:0003700">
    <property type="term" value="F:DNA-binding transcription factor activity"/>
    <property type="evidence" value="ECO:0007669"/>
    <property type="project" value="InterPro"/>
</dbReference>
<evidence type="ECO:0000256" key="2">
    <source>
        <dbReference type="ARBA" id="ARBA00023125"/>
    </source>
</evidence>
<dbReference type="SUPFAM" id="SSF46689">
    <property type="entry name" value="Homeodomain-like"/>
    <property type="match status" value="1"/>
</dbReference>
<dbReference type="Proteomes" id="UP000319792">
    <property type="component" value="Unassembled WGS sequence"/>
</dbReference>
<dbReference type="SMART" id="SM00342">
    <property type="entry name" value="HTH_ARAC"/>
    <property type="match status" value="1"/>
</dbReference>
<dbReference type="Pfam" id="PF14525">
    <property type="entry name" value="AraC_binding_2"/>
    <property type="match status" value="1"/>
</dbReference>
<evidence type="ECO:0000313" key="5">
    <source>
        <dbReference type="EMBL" id="TWS24461.1"/>
    </source>
</evidence>
<protein>
    <submittedName>
        <fullName evidence="5">Helix-turn-helix domain-containing protein</fullName>
    </submittedName>
</protein>
<evidence type="ECO:0000313" key="6">
    <source>
        <dbReference type="Proteomes" id="UP000319792"/>
    </source>
</evidence>
<dbReference type="InterPro" id="IPR009057">
    <property type="entry name" value="Homeodomain-like_sf"/>
</dbReference>
<dbReference type="GO" id="GO:0043565">
    <property type="term" value="F:sequence-specific DNA binding"/>
    <property type="evidence" value="ECO:0007669"/>
    <property type="project" value="InterPro"/>
</dbReference>
<evidence type="ECO:0000259" key="4">
    <source>
        <dbReference type="PROSITE" id="PS01124"/>
    </source>
</evidence>
<evidence type="ECO:0000256" key="3">
    <source>
        <dbReference type="ARBA" id="ARBA00023163"/>
    </source>
</evidence>
<reference evidence="5 6" key="1">
    <citation type="submission" date="2019-06" db="EMBL/GenBank/DDBJ databases">
        <authorList>
            <person name="Teng J.L.L."/>
            <person name="Lee H.H."/>
            <person name="Lau S.K.P."/>
            <person name="Woo P.C.Y."/>
        </authorList>
    </citation>
    <scope>NUCLEOTIDE SEQUENCE [LARGE SCALE GENOMIC DNA]</scope>
    <source>
        <strain evidence="5 6">HKU70</strain>
    </source>
</reference>
<dbReference type="AlphaFoldDB" id="A0A5C5RQM5"/>
<dbReference type="PROSITE" id="PS01124">
    <property type="entry name" value="HTH_ARAC_FAMILY_2"/>
    <property type="match status" value="1"/>
</dbReference>
<accession>A0A5C5RQM5</accession>
<organism evidence="5 6">
    <name type="scientific">Tsukamurella sputi</name>
    <dbReference type="NCBI Taxonomy" id="2591848"/>
    <lineage>
        <taxon>Bacteria</taxon>
        <taxon>Bacillati</taxon>
        <taxon>Actinomycetota</taxon>
        <taxon>Actinomycetes</taxon>
        <taxon>Mycobacteriales</taxon>
        <taxon>Tsukamurellaceae</taxon>
        <taxon>Tsukamurella</taxon>
    </lineage>
</organism>
<keyword evidence="1" id="KW-0805">Transcription regulation</keyword>
<reference evidence="5 6" key="2">
    <citation type="submission" date="2019-08" db="EMBL/GenBank/DDBJ databases">
        <title>Tsukamurella conjunctivitidis sp. nov., Tsukamurella assacharolytica sp. nov. and Tsukamurella sputae sp. nov. isolated from patients with conjunctivitis, bacteraemia (lymphoma) and respiratory infection (sputum) in Hong Kong.</title>
        <authorList>
            <person name="Fok K.M.N."/>
            <person name="Fong J.Y.H."/>
        </authorList>
    </citation>
    <scope>NUCLEOTIDE SEQUENCE [LARGE SCALE GENOMIC DNA]</scope>
    <source>
        <strain evidence="5 6">HKU70</strain>
    </source>
</reference>
<dbReference type="PANTHER" id="PTHR46796:SF6">
    <property type="entry name" value="ARAC SUBFAMILY"/>
    <property type="match status" value="1"/>
</dbReference>
<proteinExistence type="predicted"/>
<evidence type="ECO:0000256" key="1">
    <source>
        <dbReference type="ARBA" id="ARBA00023015"/>
    </source>
</evidence>
<dbReference type="OrthoDB" id="9799345at2"/>
<feature type="domain" description="HTH araC/xylS-type" evidence="4">
    <location>
        <begin position="210"/>
        <end position="311"/>
    </location>
</feature>
<dbReference type="Pfam" id="PF12833">
    <property type="entry name" value="HTH_18"/>
    <property type="match status" value="1"/>
</dbReference>
<name>A0A5C5RQM5_9ACTN</name>
<keyword evidence="6" id="KW-1185">Reference proteome</keyword>
<dbReference type="InterPro" id="IPR050204">
    <property type="entry name" value="AraC_XylS_family_regulators"/>
</dbReference>
<sequence>MSGGARRERYRDLPLPQWRELVNRSFVPLIVRENCGVPFRGSMVTTVLDEICVYEIEATPHIVERTEELIAGSGDAYLKLSLALDGFCILEQDGRTARISPGDLAVYDTSRPYRLAFETDNRALVIMVPHRLIDLPPGELARLTAVRFAHDTALGRVVNSFFQDLGAAIHDLRDPAGIRLVHTALDLLVTLLSSEHRVGDARDPQRALLRDIREYIDARLGDPDLTPTSIAKAHFISTRHLHAIFTNENVTLASWIRERRLEHIRRDLVDPLFASEPINRIAARWGLVDAAHFSKAFKLRFGMGPRAYRTRDAAEHNSAAPKD</sequence>
<dbReference type="InterPro" id="IPR035418">
    <property type="entry name" value="AraC-bd_2"/>
</dbReference>